<evidence type="ECO:0000256" key="5">
    <source>
        <dbReference type="ARBA" id="ARBA00023239"/>
    </source>
</evidence>
<gene>
    <name evidence="12" type="ORF">PVAND_016338</name>
</gene>
<dbReference type="EMBL" id="JADBJN010000004">
    <property type="protein sequence ID" value="KAG5668398.1"/>
    <property type="molecule type" value="Genomic_DNA"/>
</dbReference>
<proteinExistence type="inferred from homology"/>
<comment type="catalytic activity">
    <reaction evidence="10">
        <text>L-ornithine + H(+) = putrescine + CO2</text>
        <dbReference type="Rhea" id="RHEA:22964"/>
        <dbReference type="ChEBI" id="CHEBI:15378"/>
        <dbReference type="ChEBI" id="CHEBI:16526"/>
        <dbReference type="ChEBI" id="CHEBI:46911"/>
        <dbReference type="ChEBI" id="CHEBI:326268"/>
        <dbReference type="EC" id="4.1.1.17"/>
    </reaction>
</comment>
<protein>
    <recommendedName>
        <fullName evidence="7">ornithine decarboxylase</fullName>
        <ecNumber evidence="7">4.1.1.17</ecNumber>
    </recommendedName>
</protein>
<evidence type="ECO:0000313" key="13">
    <source>
        <dbReference type="Proteomes" id="UP001107558"/>
    </source>
</evidence>
<dbReference type="EC" id="4.1.1.17" evidence="7"/>
<dbReference type="InterPro" id="IPR022644">
    <property type="entry name" value="De-COase2_N"/>
</dbReference>
<feature type="domain" description="Orn/DAP/Arg decarboxylase 2 N-terminal" evidence="11">
    <location>
        <begin position="34"/>
        <end position="269"/>
    </location>
</feature>
<organism evidence="12 13">
    <name type="scientific">Polypedilum vanderplanki</name>
    <name type="common">Sleeping chironomid midge</name>
    <dbReference type="NCBI Taxonomy" id="319348"/>
    <lineage>
        <taxon>Eukaryota</taxon>
        <taxon>Metazoa</taxon>
        <taxon>Ecdysozoa</taxon>
        <taxon>Arthropoda</taxon>
        <taxon>Hexapoda</taxon>
        <taxon>Insecta</taxon>
        <taxon>Pterygota</taxon>
        <taxon>Neoptera</taxon>
        <taxon>Endopterygota</taxon>
        <taxon>Diptera</taxon>
        <taxon>Nematocera</taxon>
        <taxon>Chironomoidea</taxon>
        <taxon>Chironomidae</taxon>
        <taxon>Chironominae</taxon>
        <taxon>Polypedilum</taxon>
        <taxon>Polypedilum</taxon>
    </lineage>
</organism>
<keyword evidence="5" id="KW-0456">Lyase</keyword>
<dbReference type="PRINTS" id="PR01182">
    <property type="entry name" value="ORNDCRBXLASE"/>
</dbReference>
<evidence type="ECO:0000256" key="4">
    <source>
        <dbReference type="ARBA" id="ARBA00023115"/>
    </source>
</evidence>
<dbReference type="PANTHER" id="PTHR11482">
    <property type="entry name" value="ARGININE/DIAMINOPIMELATE/ORNITHINE DECARBOXYLASE"/>
    <property type="match status" value="1"/>
</dbReference>
<dbReference type="AlphaFoldDB" id="A0A9J6BFZ1"/>
<accession>A0A9J6BFZ1</accession>
<comment type="subunit">
    <text evidence="9">Homodimer. Only the dimer is catalytically active, as the active sites are constructed of residues from both monomers.</text>
</comment>
<evidence type="ECO:0000256" key="6">
    <source>
        <dbReference type="ARBA" id="ARBA00034115"/>
    </source>
</evidence>
<evidence type="ECO:0000313" key="12">
    <source>
        <dbReference type="EMBL" id="KAG5668398.1"/>
    </source>
</evidence>
<comment type="cofactor">
    <cofactor evidence="1">
        <name>pyridoxal 5'-phosphate</name>
        <dbReference type="ChEBI" id="CHEBI:597326"/>
    </cofactor>
</comment>
<dbReference type="InterPro" id="IPR002433">
    <property type="entry name" value="Orn_de-COase"/>
</dbReference>
<dbReference type="PROSITE" id="PS00878">
    <property type="entry name" value="ODR_DC_2_1"/>
    <property type="match status" value="1"/>
</dbReference>
<comment type="function">
    <text evidence="8">Catalyzes the first and rate-limiting step of polyamine biosynthesis that converts ornithine into putrescine, which is the precursor for the polyamines, spermidine and spermine. Polyamines are essential for cell proliferation and are implicated in cellular processes, ranging from DNA replication to apoptosis.</text>
</comment>
<evidence type="ECO:0000256" key="10">
    <source>
        <dbReference type="ARBA" id="ARBA00049127"/>
    </source>
</evidence>
<comment type="pathway">
    <text evidence="6">Amine and polyamine biosynthesis; putrescine biosynthesis via L-ornithine pathway; putrescine from L-ornithine: step 1/1.</text>
</comment>
<evidence type="ECO:0000256" key="1">
    <source>
        <dbReference type="ARBA" id="ARBA00001933"/>
    </source>
</evidence>
<dbReference type="InterPro" id="IPR000183">
    <property type="entry name" value="Orn/DAP/Arg_de-COase"/>
</dbReference>
<keyword evidence="4" id="KW-0620">Polyamine biosynthesis</keyword>
<dbReference type="InterPro" id="IPR009006">
    <property type="entry name" value="Ala_racemase/Decarboxylase_C"/>
</dbReference>
<evidence type="ECO:0000256" key="2">
    <source>
        <dbReference type="ARBA" id="ARBA00008872"/>
    </source>
</evidence>
<dbReference type="SUPFAM" id="SSF50621">
    <property type="entry name" value="Alanine racemase C-terminal domain-like"/>
    <property type="match status" value="1"/>
</dbReference>
<dbReference type="Pfam" id="PF02784">
    <property type="entry name" value="Orn_Arg_deC_N"/>
    <property type="match status" value="1"/>
</dbReference>
<evidence type="ECO:0000256" key="7">
    <source>
        <dbReference type="ARBA" id="ARBA00034138"/>
    </source>
</evidence>
<comment type="caution">
    <text evidence="12">The sequence shown here is derived from an EMBL/GenBank/DDBJ whole genome shotgun (WGS) entry which is preliminary data.</text>
</comment>
<dbReference type="SUPFAM" id="SSF51419">
    <property type="entry name" value="PLP-binding barrel"/>
    <property type="match status" value="1"/>
</dbReference>
<keyword evidence="13" id="KW-1185">Reference proteome</keyword>
<dbReference type="Proteomes" id="UP001107558">
    <property type="component" value="Chromosome 4"/>
</dbReference>
<dbReference type="Gene3D" id="3.20.20.10">
    <property type="entry name" value="Alanine racemase"/>
    <property type="match status" value="1"/>
</dbReference>
<comment type="similarity">
    <text evidence="2">Belongs to the Orn/Lys/Arg decarboxylase class-II family.</text>
</comment>
<dbReference type="OrthoDB" id="5034579at2759"/>
<evidence type="ECO:0000256" key="8">
    <source>
        <dbReference type="ARBA" id="ARBA00037173"/>
    </source>
</evidence>
<dbReference type="PRINTS" id="PR01179">
    <property type="entry name" value="ODADCRBXLASE"/>
</dbReference>
<evidence type="ECO:0000259" key="11">
    <source>
        <dbReference type="Pfam" id="PF02784"/>
    </source>
</evidence>
<keyword evidence="3" id="KW-0663">Pyridoxal phosphate</keyword>
<dbReference type="PANTHER" id="PTHR11482:SF6">
    <property type="entry name" value="ORNITHINE DECARBOXYLASE 1-RELATED"/>
    <property type="match status" value="1"/>
</dbReference>
<dbReference type="CDD" id="cd00622">
    <property type="entry name" value="PLPDE_III_ODC"/>
    <property type="match status" value="1"/>
</dbReference>
<name>A0A9J6BFZ1_POLVA</name>
<dbReference type="GO" id="GO:0004586">
    <property type="term" value="F:ornithine decarboxylase activity"/>
    <property type="evidence" value="ECO:0007669"/>
    <property type="project" value="UniProtKB-EC"/>
</dbReference>
<dbReference type="GO" id="GO:0005737">
    <property type="term" value="C:cytoplasm"/>
    <property type="evidence" value="ECO:0007669"/>
    <property type="project" value="TreeGrafter"/>
</dbReference>
<dbReference type="Gene3D" id="2.40.37.10">
    <property type="entry name" value="Lyase, Ornithine Decarboxylase, Chain A, domain 1"/>
    <property type="match status" value="1"/>
</dbReference>
<dbReference type="FunFam" id="3.20.20.10:FF:000005">
    <property type="entry name" value="Ornithine decarboxylase"/>
    <property type="match status" value="1"/>
</dbReference>
<reference evidence="12" key="1">
    <citation type="submission" date="2021-03" db="EMBL/GenBank/DDBJ databases">
        <title>Chromosome level genome of the anhydrobiotic midge Polypedilum vanderplanki.</title>
        <authorList>
            <person name="Yoshida Y."/>
            <person name="Kikawada T."/>
            <person name="Gusev O."/>
        </authorList>
    </citation>
    <scope>NUCLEOTIDE SEQUENCE</scope>
    <source>
        <strain evidence="12">NIAS01</strain>
        <tissue evidence="12">Whole body or cell culture</tissue>
    </source>
</reference>
<evidence type="ECO:0000256" key="3">
    <source>
        <dbReference type="ARBA" id="ARBA00022898"/>
    </source>
</evidence>
<dbReference type="GO" id="GO:0033387">
    <property type="term" value="P:putrescine biosynthetic process from arginine, via ornithine"/>
    <property type="evidence" value="ECO:0007669"/>
    <property type="project" value="TreeGrafter"/>
</dbReference>
<dbReference type="InterPro" id="IPR029066">
    <property type="entry name" value="PLP-binding_barrel"/>
</dbReference>
<sequence length="412" mass="47573">MSKIFYYFSHFHLEKSIERSLKVENDSHYICNLSDLIRKYEDWKTYLPRVKPYYAVKCNDNINVLKLLAFIGCSFDCASAGEIEKILSLNVGPERIIFANTTKFAKHIEFAERHKVNLMTFDNEDELYKILKIYPNAKLILRIRYGSDKALYKLSEKFGSLPNTEAPELLKLAKRLKLNVVGISFHIGSRCEDYKVYCRAIAISRALFQFAADIGFKFKILDIGGGFPGDNFNRIKEFSIIINDALNRNFPLDEFPNLEIVSEPGRYFVESAFTLVTQIHSRKITRDANGKIVSVMYYLNEGIYSNFLFIPLGPEKVTPKILSHKRTNEKFKTTLWGPTLDSIDKICQNIELELLEIDDVIYFINMGAYTTTVGTNFNSFSAKTNIVYFLEKNIESNKLNTELFDFNFINDT</sequence>
<dbReference type="InterPro" id="IPR022653">
    <property type="entry name" value="De-COase2_pyr-phos_BS"/>
</dbReference>
<evidence type="ECO:0000256" key="9">
    <source>
        <dbReference type="ARBA" id="ARBA00046672"/>
    </source>
</evidence>